<dbReference type="EMBL" id="CAJNDS010002296">
    <property type="protein sequence ID" value="CAE7416876.1"/>
    <property type="molecule type" value="Genomic_DNA"/>
</dbReference>
<dbReference type="Proteomes" id="UP000604046">
    <property type="component" value="Unassembled WGS sequence"/>
</dbReference>
<sequence>MMADGDGKDPKAAKKGYPEKEQSKEEPDVPEDAAAKKKKKSKKKKDTPAAAQEGEAAPASAEAVAPSPDAAPDGEEDVADAGAKKKSKKKKKAGGDGGALAKAFIPEQDNSALRGLKNWPAVPSSRQSPAFDVPVSEQYPDGDFPSGVCVEYMGANSFRTTSAEKRELERLASYDYEKIRKAGEVHRQVRKYVQSYVKPGLKMTEICQRLERKTHELVVANGLEAGWGFPTGCSLNWVAAHYTPNYGDETVLQYDDVCKLDFGVQVGGRIVDSAFTIAFNQRYDPIIEASQDGTNTGVREAGIDARFTDIGAAIQEAIESYEIELNGKTWPIKSVRNLNGHSIEPYHIHGAKSVPIVKNQCPSIMEEGEFYAIETFASNGKGYVVEDLECSHYMKIFDAPHVPLRVKSSKALLHAIEQNFGTLGFCRRWLDDLGQTRHLMALKNLVDNDIVQPYPPLCDAKGSYVTQMEHTLLLRPTCKEVISRGDDY</sequence>
<dbReference type="GO" id="GO:0006508">
    <property type="term" value="P:proteolysis"/>
    <property type="evidence" value="ECO:0007669"/>
    <property type="project" value="UniProtKB-KW"/>
</dbReference>
<dbReference type="InterPro" id="IPR036388">
    <property type="entry name" value="WH-like_DNA-bd_sf"/>
</dbReference>
<keyword evidence="8" id="KW-0963">Cytoplasm</keyword>
<comment type="similarity">
    <text evidence="8">Belongs to the peptidase M24A family. Methionine aminopeptidase eukaryotic type 2 subfamily.</text>
</comment>
<evidence type="ECO:0000313" key="12">
    <source>
        <dbReference type="EMBL" id="CAE7416876.1"/>
    </source>
</evidence>
<dbReference type="PANTHER" id="PTHR45777">
    <property type="entry name" value="METHIONINE AMINOPEPTIDASE 2"/>
    <property type="match status" value="1"/>
</dbReference>
<keyword evidence="5 8" id="KW-0645">Protease</keyword>
<evidence type="ECO:0000259" key="11">
    <source>
        <dbReference type="Pfam" id="PF00557"/>
    </source>
</evidence>
<keyword evidence="13" id="KW-1185">Reference proteome</keyword>
<dbReference type="SUPFAM" id="SSF55920">
    <property type="entry name" value="Creatinase/aminopeptidase"/>
    <property type="match status" value="1"/>
</dbReference>
<evidence type="ECO:0000256" key="2">
    <source>
        <dbReference type="ARBA" id="ARBA00001936"/>
    </source>
</evidence>
<dbReference type="Pfam" id="PF00557">
    <property type="entry name" value="Peptidase_M24"/>
    <property type="match status" value="1"/>
</dbReference>
<gene>
    <name evidence="12" type="primary">MAP2B</name>
    <name evidence="12" type="ORF">SNAT2548_LOCUS22666</name>
</gene>
<name>A0A812R235_9DINO</name>
<dbReference type="GO" id="GO:0004239">
    <property type="term" value="F:initiator methionyl aminopeptidase activity"/>
    <property type="evidence" value="ECO:0007669"/>
    <property type="project" value="UniProtKB-UniRule"/>
</dbReference>
<dbReference type="HAMAP" id="MF_03175">
    <property type="entry name" value="MetAP_2_euk"/>
    <property type="match status" value="1"/>
</dbReference>
<comment type="caution">
    <text evidence="12">The sequence shown here is derived from an EMBL/GenBank/DDBJ whole genome shotgun (WGS) entry which is preliminary data.</text>
</comment>
<feature type="binding site" evidence="8">
    <location>
        <position position="469"/>
    </location>
    <ligand>
        <name>a divalent metal cation</name>
        <dbReference type="ChEBI" id="CHEBI:60240"/>
        <label>1</label>
    </ligand>
</feature>
<dbReference type="PRINTS" id="PR00599">
    <property type="entry name" value="MAPEPTIDASE"/>
</dbReference>
<feature type="region of interest" description="Disordered" evidence="10">
    <location>
        <begin position="1"/>
        <end position="98"/>
    </location>
</feature>
<comment type="cofactor">
    <cofactor evidence="8">
        <name>Co(2+)</name>
        <dbReference type="ChEBI" id="CHEBI:48828"/>
    </cofactor>
    <cofactor evidence="8">
        <name>Zn(2+)</name>
        <dbReference type="ChEBI" id="CHEBI:29105"/>
    </cofactor>
    <cofactor evidence="8">
        <name>Mn(2+)</name>
        <dbReference type="ChEBI" id="CHEBI:29035"/>
    </cofactor>
    <cofactor evidence="8">
        <name>Fe(2+)</name>
        <dbReference type="ChEBI" id="CHEBI:29033"/>
    </cofactor>
    <text evidence="8">Binds 2 divalent metal cations per subunit. Has a high-affinity and a low affinity metal-binding site. The true nature of the physiological cofactor is under debate. The enzyme is active with cobalt, zinc, manganese or divalent iron ions. Most likely, methionine aminopeptidases function as mononuclear Fe(2+)-metalloproteases under physiological conditions, and the catalytically relevant metal-binding site has been assigned to the histidine-containing high-affinity site.</text>
</comment>
<comment type="catalytic activity">
    <reaction evidence="1 8 9">
        <text>Release of N-terminal amino acids, preferentially methionine, from peptides and arylamides.</text>
        <dbReference type="EC" id="3.4.11.18"/>
    </reaction>
</comment>
<dbReference type="GO" id="GO:0070006">
    <property type="term" value="F:metalloaminopeptidase activity"/>
    <property type="evidence" value="ECO:0007669"/>
    <property type="project" value="UniProtKB-UniRule"/>
</dbReference>
<evidence type="ECO:0000256" key="1">
    <source>
        <dbReference type="ARBA" id="ARBA00000294"/>
    </source>
</evidence>
<comment type="subcellular location">
    <subcellularLocation>
        <location evidence="8">Cytoplasm</location>
    </subcellularLocation>
</comment>
<dbReference type="NCBIfam" id="TIGR00501">
    <property type="entry name" value="met_pdase_II"/>
    <property type="match status" value="1"/>
</dbReference>
<dbReference type="InterPro" id="IPR002468">
    <property type="entry name" value="Pept_M24A_MAP2"/>
</dbReference>
<feature type="binding site" evidence="8">
    <location>
        <position position="272"/>
    </location>
    <ligand>
        <name>a divalent metal cation</name>
        <dbReference type="ChEBI" id="CHEBI:60240"/>
        <label>1</label>
    </ligand>
</feature>
<dbReference type="InterPro" id="IPR000994">
    <property type="entry name" value="Pept_M24"/>
</dbReference>
<feature type="binding site" evidence="8">
    <location>
        <position position="374"/>
    </location>
    <ligand>
        <name>a divalent metal cation</name>
        <dbReference type="ChEBI" id="CHEBI:60240"/>
        <label>2</label>
        <note>catalytic</note>
    </ligand>
</feature>
<dbReference type="SUPFAM" id="SSF46785">
    <property type="entry name" value="Winged helix' DNA-binding domain"/>
    <property type="match status" value="1"/>
</dbReference>
<feature type="binding site" evidence="8">
    <location>
        <position position="469"/>
    </location>
    <ligand>
        <name>a divalent metal cation</name>
        <dbReference type="ChEBI" id="CHEBI:60240"/>
        <label>2</label>
        <note>catalytic</note>
    </ligand>
</feature>
<evidence type="ECO:0000256" key="6">
    <source>
        <dbReference type="ARBA" id="ARBA00022723"/>
    </source>
</evidence>
<dbReference type="AlphaFoldDB" id="A0A812R235"/>
<dbReference type="GO" id="GO:0046872">
    <property type="term" value="F:metal ion binding"/>
    <property type="evidence" value="ECO:0007669"/>
    <property type="project" value="UniProtKB-UniRule"/>
</dbReference>
<comment type="cofactor">
    <cofactor evidence="3">
        <name>Fe(2+)</name>
        <dbReference type="ChEBI" id="CHEBI:29033"/>
    </cofactor>
</comment>
<dbReference type="EC" id="3.4.11.18" evidence="8"/>
<dbReference type="Gene3D" id="1.10.10.10">
    <property type="entry name" value="Winged helix-like DNA-binding domain superfamily/Winged helix DNA-binding domain"/>
    <property type="match status" value="1"/>
</dbReference>
<keyword evidence="6 8" id="KW-0479">Metal-binding</keyword>
<evidence type="ECO:0000256" key="4">
    <source>
        <dbReference type="ARBA" id="ARBA00022438"/>
    </source>
</evidence>
<evidence type="ECO:0000256" key="9">
    <source>
        <dbReference type="RuleBase" id="RU003653"/>
    </source>
</evidence>
<dbReference type="PANTHER" id="PTHR45777:SF2">
    <property type="entry name" value="METHIONINE AMINOPEPTIDASE 2"/>
    <property type="match status" value="1"/>
</dbReference>
<evidence type="ECO:0000256" key="8">
    <source>
        <dbReference type="HAMAP-Rule" id="MF_03175"/>
    </source>
</evidence>
<organism evidence="12 13">
    <name type="scientific">Symbiodinium natans</name>
    <dbReference type="NCBI Taxonomy" id="878477"/>
    <lineage>
        <taxon>Eukaryota</taxon>
        <taxon>Sar</taxon>
        <taxon>Alveolata</taxon>
        <taxon>Dinophyceae</taxon>
        <taxon>Suessiales</taxon>
        <taxon>Symbiodiniaceae</taxon>
        <taxon>Symbiodinium</taxon>
    </lineage>
</organism>
<keyword evidence="7 8" id="KW-0378">Hydrolase</keyword>
<feature type="binding site" evidence="8">
    <location>
        <position position="272"/>
    </location>
    <ligand>
        <name>a divalent metal cation</name>
        <dbReference type="ChEBI" id="CHEBI:60240"/>
        <label>2</label>
        <note>catalytic</note>
    </ligand>
</feature>
<dbReference type="Gene3D" id="3.90.230.10">
    <property type="entry name" value="Creatinase/methionine aminopeptidase superfamily"/>
    <property type="match status" value="1"/>
</dbReference>
<feature type="compositionally biased region" description="Basic residues" evidence="10">
    <location>
        <begin position="36"/>
        <end position="45"/>
    </location>
</feature>
<comment type="cofactor">
    <cofactor evidence="2">
        <name>Mn(2+)</name>
        <dbReference type="ChEBI" id="CHEBI:29035"/>
    </cofactor>
</comment>
<evidence type="ECO:0000313" key="13">
    <source>
        <dbReference type="Proteomes" id="UP000604046"/>
    </source>
</evidence>
<feature type="domain" description="Peptidase M24" evidence="11">
    <location>
        <begin position="177"/>
        <end position="386"/>
    </location>
</feature>
<dbReference type="InterPro" id="IPR050247">
    <property type="entry name" value="Met_Aminopeptidase_Type2"/>
</dbReference>
<dbReference type="InterPro" id="IPR036390">
    <property type="entry name" value="WH_DNA-bd_sf"/>
</dbReference>
<feature type="binding site" evidence="8">
    <location>
        <position position="241"/>
    </location>
    <ligand>
        <name>substrate</name>
    </ligand>
</feature>
<evidence type="ECO:0000256" key="7">
    <source>
        <dbReference type="ARBA" id="ARBA00022801"/>
    </source>
</evidence>
<feature type="binding site" evidence="8">
    <location>
        <position position="341"/>
    </location>
    <ligand>
        <name>a divalent metal cation</name>
        <dbReference type="ChEBI" id="CHEBI:60240"/>
        <label>2</label>
        <note>catalytic</note>
    </ligand>
</feature>
<accession>A0A812R235</accession>
<dbReference type="InterPro" id="IPR001714">
    <property type="entry name" value="Pept_M24_MAP"/>
</dbReference>
<protein>
    <recommendedName>
        <fullName evidence="8">Methionine aminopeptidase 2</fullName>
        <shortName evidence="8">MAP 2</shortName>
        <shortName evidence="8">MetAP 2</shortName>
        <ecNumber evidence="8">3.4.11.18</ecNumber>
    </recommendedName>
    <alternativeName>
        <fullName evidence="8">Peptidase M</fullName>
    </alternativeName>
</protein>
<keyword evidence="4 8" id="KW-0031">Aminopeptidase</keyword>
<feature type="binding site" evidence="8">
    <location>
        <position position="261"/>
    </location>
    <ligand>
        <name>a divalent metal cation</name>
        <dbReference type="ChEBI" id="CHEBI:60240"/>
        <label>1</label>
    </ligand>
</feature>
<feature type="compositionally biased region" description="Basic and acidic residues" evidence="10">
    <location>
        <begin position="1"/>
        <end position="27"/>
    </location>
</feature>
<evidence type="ECO:0000256" key="10">
    <source>
        <dbReference type="SAM" id="MobiDB-lite"/>
    </source>
</evidence>
<feature type="binding site" evidence="8">
    <location>
        <position position="349"/>
    </location>
    <ligand>
        <name>substrate</name>
    </ligand>
</feature>
<evidence type="ECO:0000256" key="5">
    <source>
        <dbReference type="ARBA" id="ARBA00022670"/>
    </source>
</evidence>
<dbReference type="CDD" id="cd01088">
    <property type="entry name" value="MetAP2"/>
    <property type="match status" value="1"/>
</dbReference>
<dbReference type="OrthoDB" id="7848262at2759"/>
<dbReference type="GO" id="GO:0005737">
    <property type="term" value="C:cytoplasm"/>
    <property type="evidence" value="ECO:0007669"/>
    <property type="project" value="UniProtKB-SubCell"/>
</dbReference>
<comment type="function">
    <text evidence="8 9">Cotranslationally removes the N-terminal methionine from nascent proteins. The N-terminal methionine is often cleaved when the second residue in the primary sequence is small and uncharged (Met-Ala-, Cys, Gly, Pro, Ser, Thr, or Val).</text>
</comment>
<dbReference type="InterPro" id="IPR036005">
    <property type="entry name" value="Creatinase/aminopeptidase-like"/>
</dbReference>
<proteinExistence type="inferred from homology"/>
<feature type="compositionally biased region" description="Low complexity" evidence="10">
    <location>
        <begin position="48"/>
        <end position="71"/>
    </location>
</feature>
<reference evidence="12" key="1">
    <citation type="submission" date="2021-02" db="EMBL/GenBank/DDBJ databases">
        <authorList>
            <person name="Dougan E. K."/>
            <person name="Rhodes N."/>
            <person name="Thang M."/>
            <person name="Chan C."/>
        </authorList>
    </citation>
    <scope>NUCLEOTIDE SEQUENCE</scope>
</reference>
<evidence type="ECO:0000256" key="3">
    <source>
        <dbReference type="ARBA" id="ARBA00001954"/>
    </source>
</evidence>